<keyword evidence="6" id="KW-0378">Hydrolase</keyword>
<keyword evidence="9" id="KW-0234">DNA repair</keyword>
<dbReference type="PANTHER" id="PTHR20208:SF10">
    <property type="entry name" value="STRUCTURE-SPECIFIC ENDONUCLEASE SUBUNIT SLX1"/>
    <property type="match status" value="1"/>
</dbReference>
<dbReference type="SUPFAM" id="SSF82771">
    <property type="entry name" value="GIY-YIG endonuclease"/>
    <property type="match status" value="1"/>
</dbReference>
<evidence type="ECO:0000256" key="8">
    <source>
        <dbReference type="ARBA" id="ARBA00023172"/>
    </source>
</evidence>
<dbReference type="InterPro" id="IPR000305">
    <property type="entry name" value="GIY-YIG_endonuc"/>
</dbReference>
<keyword evidence="8" id="KW-0233">DNA recombination</keyword>
<evidence type="ECO:0000313" key="13">
    <source>
        <dbReference type="WBParaSite" id="nRc.2.0.1.t40985-RA"/>
    </source>
</evidence>
<keyword evidence="7" id="KW-0862">Zinc</keyword>
<evidence type="ECO:0000256" key="9">
    <source>
        <dbReference type="ARBA" id="ARBA00023204"/>
    </source>
</evidence>
<evidence type="ECO:0000256" key="2">
    <source>
        <dbReference type="ARBA" id="ARBA00022723"/>
    </source>
</evidence>
<dbReference type="Pfam" id="PF01541">
    <property type="entry name" value="GIY-YIG"/>
    <property type="match status" value="1"/>
</dbReference>
<keyword evidence="1" id="KW-0540">Nuclease</keyword>
<dbReference type="PROSITE" id="PS50164">
    <property type="entry name" value="GIY_YIG"/>
    <property type="match status" value="1"/>
</dbReference>
<dbReference type="GO" id="GO:0017108">
    <property type="term" value="F:5'-flap endonuclease activity"/>
    <property type="evidence" value="ECO:0007669"/>
    <property type="project" value="TreeGrafter"/>
</dbReference>
<dbReference type="InterPro" id="IPR035901">
    <property type="entry name" value="GIY-YIG_endonuc_sf"/>
</dbReference>
<evidence type="ECO:0000313" key="12">
    <source>
        <dbReference type="Proteomes" id="UP000887565"/>
    </source>
</evidence>
<dbReference type="Proteomes" id="UP000887565">
    <property type="component" value="Unplaced"/>
</dbReference>
<dbReference type="GO" id="GO:0000724">
    <property type="term" value="P:double-strand break repair via homologous recombination"/>
    <property type="evidence" value="ECO:0007669"/>
    <property type="project" value="TreeGrafter"/>
</dbReference>
<name>A0A915KSB0_ROMCU</name>
<dbReference type="FunFam" id="3.40.1440.10:FF:000008">
    <property type="entry name" value="Structure-specific endonuclease subunit SLX1 homolog"/>
    <property type="match status" value="1"/>
</dbReference>
<evidence type="ECO:0000256" key="3">
    <source>
        <dbReference type="ARBA" id="ARBA00022759"/>
    </source>
</evidence>
<proteinExistence type="predicted"/>
<evidence type="ECO:0000256" key="6">
    <source>
        <dbReference type="ARBA" id="ARBA00022801"/>
    </source>
</evidence>
<evidence type="ECO:0000256" key="4">
    <source>
        <dbReference type="ARBA" id="ARBA00022763"/>
    </source>
</evidence>
<protein>
    <submittedName>
        <fullName evidence="13">GIY-YIG domain-containing protein</fullName>
    </submittedName>
</protein>
<dbReference type="AlphaFoldDB" id="A0A915KSB0"/>
<dbReference type="WBParaSite" id="nRc.2.0.1.t40985-RA">
    <property type="protein sequence ID" value="nRc.2.0.1.t40985-RA"/>
    <property type="gene ID" value="nRc.2.0.1.g40985"/>
</dbReference>
<evidence type="ECO:0000256" key="10">
    <source>
        <dbReference type="ARBA" id="ARBA00023242"/>
    </source>
</evidence>
<keyword evidence="10" id="KW-0539">Nucleus</keyword>
<dbReference type="CDD" id="cd10455">
    <property type="entry name" value="GIY-YIG_SLX1"/>
    <property type="match status" value="1"/>
</dbReference>
<accession>A0A915KSB0</accession>
<keyword evidence="3" id="KW-0255">Endonuclease</keyword>
<dbReference type="OMA" id="RFEWASQ"/>
<dbReference type="GO" id="GO:0033557">
    <property type="term" value="C:Slx1-Slx4 complex"/>
    <property type="evidence" value="ECO:0007669"/>
    <property type="project" value="TreeGrafter"/>
</dbReference>
<dbReference type="GO" id="GO:0008270">
    <property type="term" value="F:zinc ion binding"/>
    <property type="evidence" value="ECO:0007669"/>
    <property type="project" value="UniProtKB-KW"/>
</dbReference>
<evidence type="ECO:0000256" key="7">
    <source>
        <dbReference type="ARBA" id="ARBA00022833"/>
    </source>
</evidence>
<evidence type="ECO:0000256" key="5">
    <source>
        <dbReference type="ARBA" id="ARBA00022771"/>
    </source>
</evidence>
<feature type="domain" description="GIY-YIG" evidence="11">
    <location>
        <begin position="22"/>
        <end position="111"/>
    </location>
</feature>
<dbReference type="InterPro" id="IPR050381">
    <property type="entry name" value="SLX1_endonuclease"/>
</dbReference>
<organism evidence="12 13">
    <name type="scientific">Romanomermis culicivorax</name>
    <name type="common">Nematode worm</name>
    <dbReference type="NCBI Taxonomy" id="13658"/>
    <lineage>
        <taxon>Eukaryota</taxon>
        <taxon>Metazoa</taxon>
        <taxon>Ecdysozoa</taxon>
        <taxon>Nematoda</taxon>
        <taxon>Enoplea</taxon>
        <taxon>Dorylaimia</taxon>
        <taxon>Mermithida</taxon>
        <taxon>Mermithoidea</taxon>
        <taxon>Mermithidae</taxon>
        <taxon>Romanomermis</taxon>
    </lineage>
</organism>
<dbReference type="PANTHER" id="PTHR20208">
    <property type="entry name" value="STRUCTURE-SPECIFIC ENDONUCLEASE SUBUNIT SLX1"/>
    <property type="match status" value="1"/>
</dbReference>
<evidence type="ECO:0000259" key="11">
    <source>
        <dbReference type="PROSITE" id="PS50164"/>
    </source>
</evidence>
<keyword evidence="4" id="KW-0227">DNA damage</keyword>
<sequence length="144" mass="16876">MSNIEENSTKKTSSSPLRRKNQFFGCYLLISRSTEKFYKNRTYIGFTVDPIRRLKQHNAGSKSGGARRTNNRGPWDMILVVYGFPNEISALRFEWAWQNPQNSRRLSKMEIRKSAKEKQVDFRLRVLNEIARHGLSIYVAFLTK</sequence>
<keyword evidence="2" id="KW-0479">Metal-binding</keyword>
<reference evidence="13" key="1">
    <citation type="submission" date="2022-11" db="UniProtKB">
        <authorList>
            <consortium name="WormBaseParasite"/>
        </authorList>
    </citation>
    <scope>IDENTIFICATION</scope>
</reference>
<keyword evidence="5" id="KW-0863">Zinc-finger</keyword>
<dbReference type="GO" id="GO:0008821">
    <property type="term" value="F:crossover junction DNA endonuclease activity"/>
    <property type="evidence" value="ECO:0007669"/>
    <property type="project" value="TreeGrafter"/>
</dbReference>
<dbReference type="Gene3D" id="3.40.1440.10">
    <property type="entry name" value="GIY-YIG endonuclease"/>
    <property type="match status" value="1"/>
</dbReference>
<evidence type="ECO:0000256" key="1">
    <source>
        <dbReference type="ARBA" id="ARBA00022722"/>
    </source>
</evidence>
<keyword evidence="12" id="KW-1185">Reference proteome</keyword>